<dbReference type="InterPro" id="IPR005524">
    <property type="entry name" value="DUF318"/>
</dbReference>
<feature type="transmembrane region" description="Helical" evidence="7">
    <location>
        <begin position="349"/>
        <end position="371"/>
    </location>
</feature>
<keyword evidence="10" id="KW-1185">Reference proteome</keyword>
<reference evidence="9 10" key="1">
    <citation type="submission" date="2016-10" db="EMBL/GenBank/DDBJ databases">
        <authorList>
            <person name="de Groot N.N."/>
        </authorList>
    </citation>
    <scope>NUCLEOTIDE SEQUENCE [LARGE SCALE GENOMIC DNA]</scope>
    <source>
        <strain evidence="9 10">Calf135</strain>
    </source>
</reference>
<comment type="similarity">
    <text evidence="2">Belongs to the UPF0718 family.</text>
</comment>
<dbReference type="GO" id="GO:0005886">
    <property type="term" value="C:plasma membrane"/>
    <property type="evidence" value="ECO:0007669"/>
    <property type="project" value="UniProtKB-SubCell"/>
</dbReference>
<evidence type="ECO:0000259" key="8">
    <source>
        <dbReference type="Pfam" id="PF02492"/>
    </source>
</evidence>
<dbReference type="Pfam" id="PF03773">
    <property type="entry name" value="ArsP_1"/>
    <property type="match status" value="1"/>
</dbReference>
<dbReference type="Proteomes" id="UP000199512">
    <property type="component" value="Unassembled WGS sequence"/>
</dbReference>
<feature type="transmembrane region" description="Helical" evidence="7">
    <location>
        <begin position="428"/>
        <end position="446"/>
    </location>
</feature>
<feature type="transmembrane region" description="Helical" evidence="7">
    <location>
        <begin position="521"/>
        <end position="546"/>
    </location>
</feature>
<dbReference type="EMBL" id="FODF01000012">
    <property type="protein sequence ID" value="SEN77693.1"/>
    <property type="molecule type" value="Genomic_DNA"/>
</dbReference>
<evidence type="ECO:0000313" key="10">
    <source>
        <dbReference type="Proteomes" id="UP000199512"/>
    </source>
</evidence>
<keyword evidence="5 7" id="KW-1133">Transmembrane helix</keyword>
<protein>
    <recommendedName>
        <fullName evidence="8">CobW/HypB/UreG nucleotide-binding domain-containing protein</fullName>
    </recommendedName>
</protein>
<comment type="subcellular location">
    <subcellularLocation>
        <location evidence="1">Cell membrane</location>
        <topology evidence="1">Multi-pass membrane protein</topology>
    </subcellularLocation>
</comment>
<evidence type="ECO:0000256" key="7">
    <source>
        <dbReference type="SAM" id="Phobius"/>
    </source>
</evidence>
<sequence length="547" mass="62099">MIQDIDVVSGFFQSGKTSFINSYIENEISKFFNKILIISCEMGIENYSNFGDCEIIVEKIYKKEDFNSKNISKIINSIKAEYVIIEYNGVWEISQLVSINYPKGYNLRNLFMIADFKSFDSYFKNMESIMSDKISNCDILIFSKSGYSELEKNSNDLNRLRQLEKELNLKCDLIAHINSACSVYMEEELFKGDSFDFIDSKITKSDFEIVKLGAFIALFYSVILSIKVIFPDFYRSTVERIIWIFLSLLIQILPFILFGAIISGIIQMFIPKNSFLKVFEKTNLKSLFLALFLGVFFPVCDCAMVPIASSIVKKGYSIPVTITFLLASPAVNPIVILSTYYAFPNMPEMVLYRIAYGVLIAFIMGLILYGLESFKFKKHNLLERNKVIKADIDKYRFGEINIEGLRSKGKMRYIEAISIHCKQELFKIGPYIIFGAMLSSIIQVTIPKSTFLAMNQLNFLAVAMMLLCAFFISICSTSNAFIARSFYNIMPINAILAFIVMGPILDISNVSVMLGTFKKKFIVALIASLVYIAFFVFSIMGGGIGIV</sequence>
<evidence type="ECO:0000256" key="6">
    <source>
        <dbReference type="ARBA" id="ARBA00023136"/>
    </source>
</evidence>
<feature type="domain" description="CobW/HypB/UreG nucleotide-binding" evidence="8">
    <location>
        <begin position="7"/>
        <end position="165"/>
    </location>
</feature>
<evidence type="ECO:0000256" key="3">
    <source>
        <dbReference type="ARBA" id="ARBA00022475"/>
    </source>
</evidence>
<dbReference type="InterPro" id="IPR052923">
    <property type="entry name" value="UPF0718"/>
</dbReference>
<dbReference type="InterPro" id="IPR003495">
    <property type="entry name" value="CobW/HypB/UreG_nucleotide-bd"/>
</dbReference>
<feature type="transmembrane region" description="Helical" evidence="7">
    <location>
        <begin position="320"/>
        <end position="343"/>
    </location>
</feature>
<keyword evidence="3" id="KW-1003">Cell membrane</keyword>
<dbReference type="OrthoDB" id="9810876at2"/>
<feature type="transmembrane region" description="Helical" evidence="7">
    <location>
        <begin position="494"/>
        <end position="515"/>
    </location>
</feature>
<evidence type="ECO:0000256" key="4">
    <source>
        <dbReference type="ARBA" id="ARBA00022692"/>
    </source>
</evidence>
<feature type="transmembrane region" description="Helical" evidence="7">
    <location>
        <begin position="209"/>
        <end position="230"/>
    </location>
</feature>
<feature type="transmembrane region" description="Helical" evidence="7">
    <location>
        <begin position="286"/>
        <end position="308"/>
    </location>
</feature>
<dbReference type="InterPro" id="IPR027417">
    <property type="entry name" value="P-loop_NTPase"/>
</dbReference>
<keyword evidence="6 7" id="KW-0472">Membrane</keyword>
<dbReference type="Gene3D" id="3.40.50.300">
    <property type="entry name" value="P-loop containing nucleotide triphosphate hydrolases"/>
    <property type="match status" value="1"/>
</dbReference>
<gene>
    <name evidence="9" type="ORF">SAMN05216454_11220</name>
</gene>
<evidence type="ECO:0000256" key="5">
    <source>
        <dbReference type="ARBA" id="ARBA00022989"/>
    </source>
</evidence>
<keyword evidence="4 7" id="KW-0812">Transmembrane</keyword>
<evidence type="ECO:0000313" key="9">
    <source>
        <dbReference type="EMBL" id="SEN77693.1"/>
    </source>
</evidence>
<accession>A0A1H8J9U8</accession>
<dbReference type="AlphaFoldDB" id="A0A1H8J9U8"/>
<evidence type="ECO:0000256" key="2">
    <source>
        <dbReference type="ARBA" id="ARBA00006386"/>
    </source>
</evidence>
<dbReference type="RefSeq" id="WP_091975871.1">
    <property type="nucleotide sequence ID" value="NZ_CAUWDX010000006.1"/>
</dbReference>
<dbReference type="PANTHER" id="PTHR34184:SF4">
    <property type="entry name" value="UPF0718 PROTEIN YCGR"/>
    <property type="match status" value="1"/>
</dbReference>
<organism evidence="9 10">
    <name type="scientific">Peptostreptococcus russellii</name>
    <dbReference type="NCBI Taxonomy" id="215200"/>
    <lineage>
        <taxon>Bacteria</taxon>
        <taxon>Bacillati</taxon>
        <taxon>Bacillota</taxon>
        <taxon>Clostridia</taxon>
        <taxon>Peptostreptococcales</taxon>
        <taxon>Peptostreptococcaceae</taxon>
        <taxon>Peptostreptococcus</taxon>
    </lineage>
</organism>
<dbReference type="STRING" id="215200.SAMN05216454_11220"/>
<dbReference type="PANTHER" id="PTHR34184">
    <property type="entry name" value="UPF0718 PROTEIN YCGR"/>
    <property type="match status" value="1"/>
</dbReference>
<feature type="transmembrane region" description="Helical" evidence="7">
    <location>
        <begin position="242"/>
        <end position="266"/>
    </location>
</feature>
<dbReference type="Pfam" id="PF02492">
    <property type="entry name" value="cobW"/>
    <property type="match status" value="1"/>
</dbReference>
<name>A0A1H8J9U8_9FIRM</name>
<proteinExistence type="inferred from homology"/>
<evidence type="ECO:0000256" key="1">
    <source>
        <dbReference type="ARBA" id="ARBA00004651"/>
    </source>
</evidence>
<feature type="transmembrane region" description="Helical" evidence="7">
    <location>
        <begin position="458"/>
        <end position="482"/>
    </location>
</feature>